<dbReference type="InterPro" id="IPR006594">
    <property type="entry name" value="LisH"/>
</dbReference>
<dbReference type="SMART" id="SM00382">
    <property type="entry name" value="AAA"/>
    <property type="match status" value="1"/>
</dbReference>
<organism evidence="11 12">
    <name type="scientific">Mytilus edulis</name>
    <name type="common">Blue mussel</name>
    <dbReference type="NCBI Taxonomy" id="6550"/>
    <lineage>
        <taxon>Eukaryota</taxon>
        <taxon>Metazoa</taxon>
        <taxon>Spiralia</taxon>
        <taxon>Lophotrochozoa</taxon>
        <taxon>Mollusca</taxon>
        <taxon>Bivalvia</taxon>
        <taxon>Autobranchia</taxon>
        <taxon>Pteriomorphia</taxon>
        <taxon>Mytilida</taxon>
        <taxon>Mytiloidea</taxon>
        <taxon>Mytilidae</taxon>
        <taxon>Mytilinae</taxon>
        <taxon>Mytilus</taxon>
    </lineage>
</organism>
<comment type="catalytic activity">
    <reaction evidence="8">
        <text>n ATP + n H2O + a microtubule = n ADP + n phosphate + (n+1) alpha/beta tubulin heterodimers.</text>
        <dbReference type="EC" id="5.6.1.1"/>
    </reaction>
</comment>
<name>A0A8S3UGG5_MYTED</name>
<feature type="compositionally biased region" description="Polar residues" evidence="9">
    <location>
        <begin position="197"/>
        <end position="206"/>
    </location>
</feature>
<dbReference type="Pfam" id="PF00004">
    <property type="entry name" value="AAA"/>
    <property type="match status" value="1"/>
</dbReference>
<dbReference type="GO" id="GO:0016887">
    <property type="term" value="F:ATP hydrolysis activity"/>
    <property type="evidence" value="ECO:0007669"/>
    <property type="project" value="InterPro"/>
</dbReference>
<sequence length="560" mass="62850">MTGTMSELSYQTIRTANQAREADELRTDTRKKNLLILVLNYMYEEGYVEAAQALGRETNLDVNKYEVCDNIDLETIIMEYESYYYVKFAKYPKITKKLTSSAGDKRGAPQKSSISRTNSKNSASLTPSLPRIPQNGRPPSPPQQSGRPKSGTGRQTRQVQSSTRRPNGPEQSKSDKMVNGATLTNGDLGLTLQGLTVQGSNNNSESRVVDEPNKRLNKPGQIIDIRAMINDATKLNAEEGVDGQDRLLKPLGGYVGYNSEWRELAQSISRDIFVQNIDVKWDDIIGLDHAKRLSKEAVVYPIKYPQLFRGILSPWKGLLLYGPPGTGKTLLAKAIATECHTTFFNISATSIVLFEMARFYAPSTIFIDELEAIMSQRGSQGGTSEHEGSRRMKTELLVQMDGLAKTDDLVFLLAASNLPWELDQAMLRRLEKRIIVDLPTLEARKAMFKFHLPSVVMPKEGGLELLSNVDYDVLAARTEYYSGSDLKLVCKEAAMRPVRKIFDALEKNEPGIEYNRLGELHLRLDTITTTDVLKAIERTRPSASINKEKYTQWQKDYESI</sequence>
<keyword evidence="4 8" id="KW-0547">Nucleotide-binding</keyword>
<evidence type="ECO:0000313" key="12">
    <source>
        <dbReference type="Proteomes" id="UP000683360"/>
    </source>
</evidence>
<keyword evidence="5 8" id="KW-0067">ATP-binding</keyword>
<comment type="subcellular location">
    <subcellularLocation>
        <location evidence="1 8">Cytoplasm</location>
        <location evidence="1 8">Cytoskeleton</location>
        <location evidence="1 8">Spindle pole</location>
    </subcellularLocation>
    <subcellularLocation>
        <location evidence="8">Cytoplasm</location>
        <location evidence="8">Cytoskeleton</location>
    </subcellularLocation>
    <subcellularLocation>
        <location evidence="8">Cytoplasm</location>
    </subcellularLocation>
    <subcellularLocation>
        <location evidence="8">Cytoplasm</location>
        <location evidence="8">Cytoskeleton</location>
        <location evidence="8">Spindle</location>
    </subcellularLocation>
    <text evidence="8">Localizes within the cytoplasm, partially overlapping with microtubules in interphase and to the mitotic spindle and spindle poles during mitosis.</text>
</comment>
<dbReference type="Pfam" id="PF17862">
    <property type="entry name" value="AAA_lid_3"/>
    <property type="match status" value="1"/>
</dbReference>
<comment type="function">
    <text evidence="8">Severs microtubules in vitro in an ATP-dependent manner. This activity may promote rapid reorganization of cellular microtubule arrays.</text>
</comment>
<feature type="compositionally biased region" description="Polar residues" evidence="9">
    <location>
        <begin position="110"/>
        <end position="127"/>
    </location>
</feature>
<dbReference type="GO" id="GO:0005737">
    <property type="term" value="C:cytoplasm"/>
    <property type="evidence" value="ECO:0007669"/>
    <property type="project" value="UniProtKB-SubCell"/>
</dbReference>
<comment type="similarity">
    <text evidence="8">Belongs to the AAA ATPase family. Katanin p60 subunit A1 subfamily. A-like 2 sub-subfamily.</text>
</comment>
<keyword evidence="3 8" id="KW-0493">Microtubule</keyword>
<dbReference type="Gene3D" id="1.10.8.60">
    <property type="match status" value="1"/>
</dbReference>
<dbReference type="PANTHER" id="PTHR23074:SF78">
    <property type="entry name" value="KATANIN P60 ATPASE-CONTAINING SUBUNIT A-LIKE 2"/>
    <property type="match status" value="1"/>
</dbReference>
<feature type="compositionally biased region" description="Low complexity" evidence="9">
    <location>
        <begin position="180"/>
        <end position="196"/>
    </location>
</feature>
<dbReference type="InterPro" id="IPR027497">
    <property type="entry name" value="Katanin_p60_AL2"/>
</dbReference>
<dbReference type="InterPro" id="IPR003593">
    <property type="entry name" value="AAA+_ATPase"/>
</dbReference>
<dbReference type="FunFam" id="3.40.50.300:FF:002850">
    <property type="entry name" value="Katanin p60 ATPase-containing subunit A-like 2"/>
    <property type="match status" value="1"/>
</dbReference>
<gene>
    <name evidence="8" type="primary">KATNAL2</name>
    <name evidence="11" type="ORF">MEDL_53692</name>
</gene>
<dbReference type="OrthoDB" id="191529at2759"/>
<keyword evidence="6 8" id="KW-0206">Cytoskeleton</keyword>
<dbReference type="GO" id="GO:0008017">
    <property type="term" value="F:microtubule binding"/>
    <property type="evidence" value="ECO:0007669"/>
    <property type="project" value="UniProtKB-UniRule"/>
</dbReference>
<dbReference type="SUPFAM" id="SSF52540">
    <property type="entry name" value="P-loop containing nucleoside triphosphate hydrolases"/>
    <property type="match status" value="1"/>
</dbReference>
<evidence type="ECO:0000256" key="3">
    <source>
        <dbReference type="ARBA" id="ARBA00022701"/>
    </source>
</evidence>
<dbReference type="EMBL" id="CAJPWZ010002589">
    <property type="protein sequence ID" value="CAG2241524.1"/>
    <property type="molecule type" value="Genomic_DNA"/>
</dbReference>
<dbReference type="GO" id="GO:0005874">
    <property type="term" value="C:microtubule"/>
    <property type="evidence" value="ECO:0007669"/>
    <property type="project" value="UniProtKB-KW"/>
</dbReference>
<dbReference type="HAMAP" id="MF_03025">
    <property type="entry name" value="Katanin_p60_AL2"/>
    <property type="match status" value="1"/>
</dbReference>
<dbReference type="InterPro" id="IPR050304">
    <property type="entry name" value="MT-severing_AAA_ATPase"/>
</dbReference>
<accession>A0A8S3UGG5</accession>
<dbReference type="FunFam" id="1.10.8.60:FF:000048">
    <property type="entry name" value="Katanin p60 ATPase-containing subunit A-like 2"/>
    <property type="match status" value="1"/>
</dbReference>
<dbReference type="Pfam" id="PF08513">
    <property type="entry name" value="LisH"/>
    <property type="match status" value="1"/>
</dbReference>
<dbReference type="InterPro" id="IPR041569">
    <property type="entry name" value="AAA_lid_3"/>
</dbReference>
<feature type="binding site" evidence="8">
    <location>
        <begin position="322"/>
        <end position="329"/>
    </location>
    <ligand>
        <name>ATP</name>
        <dbReference type="ChEBI" id="CHEBI:30616"/>
    </ligand>
</feature>
<evidence type="ECO:0000256" key="8">
    <source>
        <dbReference type="HAMAP-Rule" id="MF_03025"/>
    </source>
</evidence>
<keyword evidence="12" id="KW-1185">Reference proteome</keyword>
<reference evidence="11" key="1">
    <citation type="submission" date="2021-03" db="EMBL/GenBank/DDBJ databases">
        <authorList>
            <person name="Bekaert M."/>
        </authorList>
    </citation>
    <scope>NUCLEOTIDE SEQUENCE</scope>
</reference>
<dbReference type="InterPro" id="IPR003959">
    <property type="entry name" value="ATPase_AAA_core"/>
</dbReference>
<keyword evidence="7 8" id="KW-0413">Isomerase</keyword>
<dbReference type="EC" id="5.6.1.1" evidence="8"/>
<dbReference type="Gene3D" id="3.40.50.300">
    <property type="entry name" value="P-loop containing nucleotide triphosphate hydrolases"/>
    <property type="match status" value="1"/>
</dbReference>
<dbReference type="PROSITE" id="PS50896">
    <property type="entry name" value="LISH"/>
    <property type="match status" value="1"/>
</dbReference>
<protein>
    <recommendedName>
        <fullName evidence="8">Katanin p60 ATPase-containing subunit A-like 2</fullName>
        <shortName evidence="8">Katanin p60 subunit A-like 2</shortName>
        <ecNumber evidence="8">5.6.1.1</ecNumber>
    </recommendedName>
    <alternativeName>
        <fullName evidence="8">p60 katanin-like 2</fullName>
    </alternativeName>
</protein>
<dbReference type="GO" id="GO:0008568">
    <property type="term" value="F:microtubule severing ATPase activity"/>
    <property type="evidence" value="ECO:0007669"/>
    <property type="project" value="UniProtKB-EC"/>
</dbReference>
<dbReference type="GO" id="GO:0051013">
    <property type="term" value="P:microtubule severing"/>
    <property type="evidence" value="ECO:0007669"/>
    <property type="project" value="UniProtKB-UniRule"/>
</dbReference>
<evidence type="ECO:0000259" key="10">
    <source>
        <dbReference type="SMART" id="SM00382"/>
    </source>
</evidence>
<keyword evidence="2 8" id="KW-0963">Cytoplasm</keyword>
<comment type="caution">
    <text evidence="11">The sequence shown here is derived from an EMBL/GenBank/DDBJ whole genome shotgun (WGS) entry which is preliminary data.</text>
</comment>
<evidence type="ECO:0000256" key="9">
    <source>
        <dbReference type="SAM" id="MobiDB-lite"/>
    </source>
</evidence>
<evidence type="ECO:0000256" key="2">
    <source>
        <dbReference type="ARBA" id="ARBA00022490"/>
    </source>
</evidence>
<feature type="domain" description="AAA+ ATPase" evidence="10">
    <location>
        <begin position="314"/>
        <end position="440"/>
    </location>
</feature>
<dbReference type="SMART" id="SM00667">
    <property type="entry name" value="LisH"/>
    <property type="match status" value="1"/>
</dbReference>
<dbReference type="AlphaFoldDB" id="A0A8S3UGG5"/>
<proteinExistence type="inferred from homology"/>
<evidence type="ECO:0000256" key="4">
    <source>
        <dbReference type="ARBA" id="ARBA00022741"/>
    </source>
</evidence>
<evidence type="ECO:0000313" key="11">
    <source>
        <dbReference type="EMBL" id="CAG2241524.1"/>
    </source>
</evidence>
<evidence type="ECO:0000256" key="7">
    <source>
        <dbReference type="ARBA" id="ARBA00023235"/>
    </source>
</evidence>
<dbReference type="PANTHER" id="PTHR23074">
    <property type="entry name" value="AAA DOMAIN-CONTAINING"/>
    <property type="match status" value="1"/>
</dbReference>
<evidence type="ECO:0000256" key="1">
    <source>
        <dbReference type="ARBA" id="ARBA00004647"/>
    </source>
</evidence>
<evidence type="ECO:0000256" key="5">
    <source>
        <dbReference type="ARBA" id="ARBA00022840"/>
    </source>
</evidence>
<feature type="region of interest" description="Disordered" evidence="9">
    <location>
        <begin position="100"/>
        <end position="215"/>
    </location>
</feature>
<evidence type="ECO:0000256" key="6">
    <source>
        <dbReference type="ARBA" id="ARBA00023212"/>
    </source>
</evidence>
<feature type="compositionally biased region" description="Low complexity" evidence="9">
    <location>
        <begin position="143"/>
        <end position="165"/>
    </location>
</feature>
<dbReference type="Proteomes" id="UP000683360">
    <property type="component" value="Unassembled WGS sequence"/>
</dbReference>
<dbReference type="GO" id="GO:0000922">
    <property type="term" value="C:spindle pole"/>
    <property type="evidence" value="ECO:0007669"/>
    <property type="project" value="UniProtKB-SubCell"/>
</dbReference>
<dbReference type="GO" id="GO:0005524">
    <property type="term" value="F:ATP binding"/>
    <property type="evidence" value="ECO:0007669"/>
    <property type="project" value="UniProtKB-KW"/>
</dbReference>
<dbReference type="InterPro" id="IPR027417">
    <property type="entry name" value="P-loop_NTPase"/>
</dbReference>